<evidence type="ECO:0000256" key="1">
    <source>
        <dbReference type="ARBA" id="ARBA00001946"/>
    </source>
</evidence>
<dbReference type="GO" id="GO:0006104">
    <property type="term" value="P:succinyl-CoA metabolic process"/>
    <property type="evidence" value="ECO:0007669"/>
    <property type="project" value="InterPro"/>
</dbReference>
<dbReference type="InterPro" id="IPR034722">
    <property type="entry name" value="Succ_CoA_betaG_euk"/>
</dbReference>
<dbReference type="SUPFAM" id="SSF52210">
    <property type="entry name" value="Succinyl-CoA synthetase domains"/>
    <property type="match status" value="2"/>
</dbReference>
<comment type="function">
    <text evidence="11">GTP-specific succinyl-CoA synthetase functions in the citric acid cycle (TCA), coupling the hydrolysis of succinyl-CoA to the synthesis of GTP and thus represents the only step of substrate-level phosphorylation in the TCA. The beta subunit provides nucleotide specificity of the enzyme and binds the substrate succinate, while the binding sites for coenzyme A and phosphate are found in the alpha subunit.</text>
</comment>
<evidence type="ECO:0000256" key="8">
    <source>
        <dbReference type="ARBA" id="ARBA00023128"/>
    </source>
</evidence>
<reference evidence="16 17" key="1">
    <citation type="submission" date="2013-11" db="EMBL/GenBank/DDBJ databases">
        <title>The Damaraland mole rat (Fukomys damarensis) genome and evolution of African mole rats.</title>
        <authorList>
            <person name="Gladyshev V.N."/>
            <person name="Fang X."/>
        </authorList>
    </citation>
    <scope>NUCLEOTIDE SEQUENCE [LARGE SCALE GENOMIC DNA]</scope>
    <source>
        <tissue evidence="16">Liver</tissue>
    </source>
</reference>
<feature type="domain" description="ATP-citrate synthase/succinyl-CoA ligase C-terminal" evidence="14">
    <location>
        <begin position="279"/>
        <end position="329"/>
    </location>
</feature>
<protein>
    <recommendedName>
        <fullName evidence="12">succinate--CoA ligase (GDP-forming)</fullName>
        <ecNumber evidence="12">6.2.1.4</ecNumber>
    </recommendedName>
</protein>
<dbReference type="PROSITE" id="PS01217">
    <property type="entry name" value="SUCCINYL_COA_LIG_3"/>
    <property type="match status" value="1"/>
</dbReference>
<keyword evidence="17" id="KW-1185">Reference proteome</keyword>
<evidence type="ECO:0000256" key="9">
    <source>
        <dbReference type="ARBA" id="ARBA00023134"/>
    </source>
</evidence>
<dbReference type="InterPro" id="IPR017866">
    <property type="entry name" value="Succ-CoA_synthase_bsu_CS"/>
</dbReference>
<dbReference type="EC" id="6.2.1.4" evidence="12"/>
<evidence type="ECO:0000256" key="2">
    <source>
        <dbReference type="ARBA" id="ARBA00005064"/>
    </source>
</evidence>
<dbReference type="Pfam" id="PF08442">
    <property type="entry name" value="ATP-grasp_2"/>
    <property type="match status" value="1"/>
</dbReference>
<dbReference type="HAMAP" id="MF_00558">
    <property type="entry name" value="Succ_CoA_beta"/>
    <property type="match status" value="1"/>
</dbReference>
<dbReference type="Pfam" id="PF00549">
    <property type="entry name" value="Ligase_CoA"/>
    <property type="match status" value="2"/>
</dbReference>
<dbReference type="UniPathway" id="UPA00223">
    <property type="reaction ID" value="UER00999"/>
</dbReference>
<evidence type="ECO:0000256" key="13">
    <source>
        <dbReference type="SAM" id="MobiDB-lite"/>
    </source>
</evidence>
<evidence type="ECO:0000256" key="6">
    <source>
        <dbReference type="ARBA" id="ARBA00022741"/>
    </source>
</evidence>
<evidence type="ECO:0000256" key="12">
    <source>
        <dbReference type="ARBA" id="ARBA00066724"/>
    </source>
</evidence>
<keyword evidence="6" id="KW-0547">Nucleotide-binding</keyword>
<dbReference type="SUPFAM" id="SSF56059">
    <property type="entry name" value="Glutathione synthetase ATP-binding domain-like"/>
    <property type="match status" value="1"/>
</dbReference>
<dbReference type="PANTHER" id="PTHR11815:SF10">
    <property type="entry name" value="SUCCINATE--COA LIGASE [GDP-FORMING] SUBUNIT BETA, MITOCHONDRIAL"/>
    <property type="match status" value="1"/>
</dbReference>
<dbReference type="Gene3D" id="3.40.50.261">
    <property type="entry name" value="Succinyl-CoA synthetase domains"/>
    <property type="match status" value="2"/>
</dbReference>
<feature type="region of interest" description="Disordered" evidence="13">
    <location>
        <begin position="342"/>
        <end position="374"/>
    </location>
</feature>
<dbReference type="eggNOG" id="KOG1447">
    <property type="taxonomic scope" value="Eukaryota"/>
</dbReference>
<dbReference type="GO" id="GO:0005524">
    <property type="term" value="F:ATP binding"/>
    <property type="evidence" value="ECO:0007669"/>
    <property type="project" value="InterPro"/>
</dbReference>
<dbReference type="PIRSF" id="PIRSF001554">
    <property type="entry name" value="SucCS_beta"/>
    <property type="match status" value="1"/>
</dbReference>
<dbReference type="FunFam" id="3.30.470.20:FF:000002">
    <property type="entry name" value="Succinate--CoA ligase [ADP-forming] subunit beta"/>
    <property type="match status" value="1"/>
</dbReference>
<dbReference type="Gene3D" id="3.30.1490.20">
    <property type="entry name" value="ATP-grasp fold, A domain"/>
    <property type="match status" value="1"/>
</dbReference>
<gene>
    <name evidence="16" type="ORF">H920_16677</name>
</gene>
<feature type="domain" description="ATP-grasp fold succinyl-CoA synthetase-type" evidence="15">
    <location>
        <begin position="11"/>
        <end position="217"/>
    </location>
</feature>
<evidence type="ECO:0000259" key="15">
    <source>
        <dbReference type="Pfam" id="PF08442"/>
    </source>
</evidence>
<dbReference type="GO" id="GO:0046872">
    <property type="term" value="F:metal ion binding"/>
    <property type="evidence" value="ECO:0007669"/>
    <property type="project" value="UniProtKB-KW"/>
</dbReference>
<proteinExistence type="inferred from homology"/>
<evidence type="ECO:0000256" key="5">
    <source>
        <dbReference type="ARBA" id="ARBA00022723"/>
    </source>
</evidence>
<evidence type="ECO:0000259" key="14">
    <source>
        <dbReference type="Pfam" id="PF00549"/>
    </source>
</evidence>
<dbReference type="PANTHER" id="PTHR11815">
    <property type="entry name" value="SUCCINYL-COA SYNTHETASE BETA CHAIN"/>
    <property type="match status" value="1"/>
</dbReference>
<sequence>AVQCPSRRWLNLQEYQSKKLMSDNGVRVQRFFVANTANEALEAAKRLNAKEIVLKAQILAGGRGKGVFNSGLKGGVHLTRDPKVVGQLAEQMIGYNLATKQTPKEGVKVNKVMVAEALDISRETYLAILMDRACNGPVLVGSPQGGVDIEEVAASNPELIFKEPIDIFEGIKDSQAQRMAENLGFLGPLKNQAADQIKKLYNLFLKIDATQVEVNPFGETPEGQVVCFDAKINFDDNAEFRQKEIFAMDDKSENEPIENEAARYDLKYIGLDGNIACFVNGAGLAMATCDIIFLNGGKPANFLDLGGGVKESQVYQAFKLLTSDPKCRVCFAKPSAQTLEKSASGAPSHLRVPVMPHPERRRSSCLGPGDGSPTSSLDDLYFRDPVEAILVNIFGGIVNCAIIANGITKACRELELKVPLVVRLEGTNVQEARNILSNSGLPITAAVDLEDAAKKAVACVAKK</sequence>
<dbReference type="EMBL" id="KN124246">
    <property type="protein sequence ID" value="KFO21920.1"/>
    <property type="molecule type" value="Genomic_DNA"/>
</dbReference>
<keyword evidence="4 16" id="KW-0436">Ligase</keyword>
<dbReference type="GO" id="GO:0005525">
    <property type="term" value="F:GTP binding"/>
    <property type="evidence" value="ECO:0007669"/>
    <property type="project" value="UniProtKB-KW"/>
</dbReference>
<evidence type="ECO:0000256" key="4">
    <source>
        <dbReference type="ARBA" id="ARBA00022598"/>
    </source>
</evidence>
<comment type="catalytic activity">
    <reaction evidence="10">
        <text>GTP + succinate + CoA = succinyl-CoA + GDP + phosphate</text>
        <dbReference type="Rhea" id="RHEA:22120"/>
        <dbReference type="ChEBI" id="CHEBI:30031"/>
        <dbReference type="ChEBI" id="CHEBI:37565"/>
        <dbReference type="ChEBI" id="CHEBI:43474"/>
        <dbReference type="ChEBI" id="CHEBI:57287"/>
        <dbReference type="ChEBI" id="CHEBI:57292"/>
        <dbReference type="ChEBI" id="CHEBI:58189"/>
        <dbReference type="EC" id="6.2.1.4"/>
    </reaction>
</comment>
<evidence type="ECO:0000313" key="16">
    <source>
        <dbReference type="EMBL" id="KFO21920.1"/>
    </source>
</evidence>
<name>A0A091CVV6_FUKDA</name>
<dbReference type="InterPro" id="IPR005811">
    <property type="entry name" value="SUCC_ACL_C"/>
</dbReference>
<dbReference type="GO" id="GO:0004776">
    <property type="term" value="F:succinate-CoA ligase (GDP-forming) activity"/>
    <property type="evidence" value="ECO:0007669"/>
    <property type="project" value="UniProtKB-EC"/>
</dbReference>
<dbReference type="HAMAP" id="MF_03221">
    <property type="entry name" value="Succ_CoA_betaG_euk"/>
    <property type="match status" value="1"/>
</dbReference>
<feature type="non-terminal residue" evidence="16">
    <location>
        <position position="1"/>
    </location>
</feature>
<feature type="domain" description="ATP-citrate synthase/succinyl-CoA ligase C-terminal" evidence="14">
    <location>
        <begin position="377"/>
        <end position="457"/>
    </location>
</feature>
<dbReference type="InterPro" id="IPR016102">
    <property type="entry name" value="Succinyl-CoA_synth-like"/>
</dbReference>
<keyword evidence="3" id="KW-0816">Tricarboxylic acid cycle</keyword>
<dbReference type="GO" id="GO:0005739">
    <property type="term" value="C:mitochondrion"/>
    <property type="evidence" value="ECO:0007669"/>
    <property type="project" value="TreeGrafter"/>
</dbReference>
<organism evidence="16 17">
    <name type="scientific">Fukomys damarensis</name>
    <name type="common">Damaraland mole rat</name>
    <name type="synonym">Cryptomys damarensis</name>
    <dbReference type="NCBI Taxonomy" id="885580"/>
    <lineage>
        <taxon>Eukaryota</taxon>
        <taxon>Metazoa</taxon>
        <taxon>Chordata</taxon>
        <taxon>Craniata</taxon>
        <taxon>Vertebrata</taxon>
        <taxon>Euteleostomi</taxon>
        <taxon>Mammalia</taxon>
        <taxon>Eutheria</taxon>
        <taxon>Euarchontoglires</taxon>
        <taxon>Glires</taxon>
        <taxon>Rodentia</taxon>
        <taxon>Hystricomorpha</taxon>
        <taxon>Bathyergidae</taxon>
        <taxon>Fukomys</taxon>
    </lineage>
</organism>
<evidence type="ECO:0000256" key="11">
    <source>
        <dbReference type="ARBA" id="ARBA00053833"/>
    </source>
</evidence>
<evidence type="ECO:0000256" key="7">
    <source>
        <dbReference type="ARBA" id="ARBA00022842"/>
    </source>
</evidence>
<keyword evidence="5" id="KW-0479">Metal-binding</keyword>
<dbReference type="FunFam" id="3.30.1490.20:FF:000004">
    <property type="entry name" value="Succinate--CoA ligase [ADP-forming] subunit beta, mitochondrial"/>
    <property type="match status" value="1"/>
</dbReference>
<dbReference type="STRING" id="885580.ENSFDAP00000008449"/>
<accession>A0A091CVV6</accession>
<dbReference type="InterPro" id="IPR013815">
    <property type="entry name" value="ATP_grasp_subdomain_1"/>
</dbReference>
<evidence type="ECO:0000256" key="10">
    <source>
        <dbReference type="ARBA" id="ARBA00052879"/>
    </source>
</evidence>
<dbReference type="GO" id="GO:0006099">
    <property type="term" value="P:tricarboxylic acid cycle"/>
    <property type="evidence" value="ECO:0007669"/>
    <property type="project" value="UniProtKB-UniPathway"/>
</dbReference>
<evidence type="ECO:0000313" key="17">
    <source>
        <dbReference type="Proteomes" id="UP000028990"/>
    </source>
</evidence>
<keyword evidence="8" id="KW-0496">Mitochondrion</keyword>
<keyword evidence="7" id="KW-0460">Magnesium</keyword>
<comment type="pathway">
    <text evidence="2">Carbohydrate metabolism; tricarboxylic acid cycle; succinate from succinyl-CoA (ligase route): step 1/1.</text>
</comment>
<dbReference type="InterPro" id="IPR005809">
    <property type="entry name" value="Succ_CoA_ligase-like_bsu"/>
</dbReference>
<dbReference type="InterPro" id="IPR013650">
    <property type="entry name" value="ATP-grasp_succ-CoA_synth-type"/>
</dbReference>
<comment type="cofactor">
    <cofactor evidence="1">
        <name>Mg(2+)</name>
        <dbReference type="ChEBI" id="CHEBI:18420"/>
    </cofactor>
</comment>
<dbReference type="AlphaFoldDB" id="A0A091CVV6"/>
<dbReference type="Gene3D" id="3.30.470.20">
    <property type="entry name" value="ATP-grasp fold, B domain"/>
    <property type="match status" value="1"/>
</dbReference>
<keyword evidence="9" id="KW-0342">GTP-binding</keyword>
<evidence type="ECO:0000256" key="3">
    <source>
        <dbReference type="ARBA" id="ARBA00022532"/>
    </source>
</evidence>
<dbReference type="GO" id="GO:0042709">
    <property type="term" value="C:succinate-CoA ligase complex"/>
    <property type="evidence" value="ECO:0007669"/>
    <property type="project" value="TreeGrafter"/>
</dbReference>
<dbReference type="Proteomes" id="UP000028990">
    <property type="component" value="Unassembled WGS sequence"/>
</dbReference>